<accession>A0A8S5LQI5</accession>
<reference evidence="3" key="1">
    <citation type="journal article" date="2021" name="Proc. Natl. Acad. Sci. U.S.A.">
        <title>A Catalog of Tens of Thousands of Viruses from Human Metagenomes Reveals Hidden Associations with Chronic Diseases.</title>
        <authorList>
            <person name="Tisza M.J."/>
            <person name="Buck C.B."/>
        </authorList>
    </citation>
    <scope>NUCLEOTIDE SEQUENCE</scope>
    <source>
        <strain evidence="3">CtTC45</strain>
    </source>
</reference>
<evidence type="ECO:0000313" key="3">
    <source>
        <dbReference type="EMBL" id="DAD72194.1"/>
    </source>
</evidence>
<feature type="transmembrane region" description="Helical" evidence="2">
    <location>
        <begin position="84"/>
        <end position="111"/>
    </location>
</feature>
<evidence type="ECO:0000256" key="2">
    <source>
        <dbReference type="SAM" id="Phobius"/>
    </source>
</evidence>
<organism evidence="3">
    <name type="scientific">Siphoviridae sp. ctTC45</name>
    <dbReference type="NCBI Taxonomy" id="2827573"/>
    <lineage>
        <taxon>Viruses</taxon>
        <taxon>Duplodnaviria</taxon>
        <taxon>Heunggongvirae</taxon>
        <taxon>Uroviricota</taxon>
        <taxon>Caudoviricetes</taxon>
    </lineage>
</organism>
<keyword evidence="2" id="KW-0812">Transmembrane</keyword>
<dbReference type="EMBL" id="BK015895">
    <property type="protein sequence ID" value="DAD72194.1"/>
    <property type="molecule type" value="Genomic_DNA"/>
</dbReference>
<proteinExistence type="predicted"/>
<keyword evidence="2" id="KW-0472">Membrane</keyword>
<feature type="region of interest" description="Disordered" evidence="1">
    <location>
        <begin position="1"/>
        <end position="21"/>
    </location>
</feature>
<name>A0A8S5LQI5_9CAUD</name>
<sequence>MAQIDTKDKVTVSPPKNEKSSISKIKRDLIHFHIDNNDLSTDRGINANQIVDDTNNKTIAEAIPNEITKNEETKRKHKDWLLKAVISFLACQFGLFFILLTGVIICFIVGYMTGNPFPSDMSTSIFDMLKIYLGSIIVELISMLYFIVKNVFDTTIPDLAKQFAKDKNDE</sequence>
<feature type="transmembrane region" description="Helical" evidence="2">
    <location>
        <begin position="131"/>
        <end position="148"/>
    </location>
</feature>
<protein>
    <submittedName>
        <fullName evidence="3">Uncharacterized protein</fullName>
    </submittedName>
</protein>
<evidence type="ECO:0000256" key="1">
    <source>
        <dbReference type="SAM" id="MobiDB-lite"/>
    </source>
</evidence>
<keyword evidence="2" id="KW-1133">Transmembrane helix</keyword>